<evidence type="ECO:0000256" key="6">
    <source>
        <dbReference type="ARBA" id="ARBA00022840"/>
    </source>
</evidence>
<evidence type="ECO:0000256" key="5">
    <source>
        <dbReference type="ARBA" id="ARBA00022777"/>
    </source>
</evidence>
<keyword evidence="11" id="KW-1185">Reference proteome</keyword>
<dbReference type="EMBL" id="VRZA01000003">
    <property type="protein sequence ID" value="TXS93878.1"/>
    <property type="molecule type" value="Genomic_DNA"/>
</dbReference>
<proteinExistence type="predicted"/>
<dbReference type="FunFam" id="1.10.510.10:FF:000021">
    <property type="entry name" value="Serine/threonine protein kinase"/>
    <property type="match status" value="1"/>
</dbReference>
<dbReference type="GO" id="GO:0005524">
    <property type="term" value="F:ATP binding"/>
    <property type="evidence" value="ECO:0007669"/>
    <property type="project" value="UniProtKB-UniRule"/>
</dbReference>
<evidence type="ECO:0000256" key="7">
    <source>
        <dbReference type="PROSITE-ProRule" id="PRU10141"/>
    </source>
</evidence>
<feature type="domain" description="Protein kinase" evidence="9">
    <location>
        <begin position="9"/>
        <end position="265"/>
    </location>
</feature>
<keyword evidence="6 7" id="KW-0067">ATP-binding</keyword>
<dbReference type="PROSITE" id="PS00107">
    <property type="entry name" value="PROTEIN_KINASE_ATP"/>
    <property type="match status" value="1"/>
</dbReference>
<dbReference type="InterPro" id="IPR000719">
    <property type="entry name" value="Prot_kinase_dom"/>
</dbReference>
<dbReference type="PROSITE" id="PS50011">
    <property type="entry name" value="PROTEIN_KINASE_DOM"/>
    <property type="match status" value="1"/>
</dbReference>
<evidence type="ECO:0000313" key="10">
    <source>
        <dbReference type="EMBL" id="TXS93878.1"/>
    </source>
</evidence>
<dbReference type="Pfam" id="PF00069">
    <property type="entry name" value="Pkinase"/>
    <property type="match status" value="1"/>
</dbReference>
<dbReference type="PANTHER" id="PTHR43289:SF6">
    <property type="entry name" value="SERINE_THREONINE-PROTEIN KINASE NEKL-3"/>
    <property type="match status" value="1"/>
</dbReference>
<evidence type="ECO:0000256" key="4">
    <source>
        <dbReference type="ARBA" id="ARBA00022741"/>
    </source>
</evidence>
<evidence type="ECO:0000256" key="2">
    <source>
        <dbReference type="ARBA" id="ARBA00022527"/>
    </source>
</evidence>
<dbReference type="CDD" id="cd14014">
    <property type="entry name" value="STKc_PknB_like"/>
    <property type="match status" value="1"/>
</dbReference>
<feature type="binding site" evidence="7">
    <location>
        <position position="38"/>
    </location>
    <ligand>
        <name>ATP</name>
        <dbReference type="ChEBI" id="CHEBI:30616"/>
    </ligand>
</feature>
<keyword evidence="5 10" id="KW-0418">Kinase</keyword>
<evidence type="ECO:0000256" key="8">
    <source>
        <dbReference type="SAM" id="MobiDB-lite"/>
    </source>
</evidence>
<dbReference type="InterPro" id="IPR008271">
    <property type="entry name" value="Ser/Thr_kinase_AS"/>
</dbReference>
<dbReference type="PROSITE" id="PS00108">
    <property type="entry name" value="PROTEIN_KINASE_ST"/>
    <property type="match status" value="1"/>
</dbReference>
<dbReference type="GO" id="GO:0004674">
    <property type="term" value="F:protein serine/threonine kinase activity"/>
    <property type="evidence" value="ECO:0007669"/>
    <property type="project" value="UniProtKB-KW"/>
</dbReference>
<dbReference type="Proteomes" id="UP000321039">
    <property type="component" value="Unassembled WGS sequence"/>
</dbReference>
<dbReference type="RefSeq" id="WP_148068220.1">
    <property type="nucleotide sequence ID" value="NZ_VRZA01000003.1"/>
</dbReference>
<name>A0A5C8ZZG7_9GAMM</name>
<protein>
    <recommendedName>
        <fullName evidence="1">non-specific serine/threonine protein kinase</fullName>
        <ecNumber evidence="1">2.7.11.1</ecNumber>
    </recommendedName>
</protein>
<dbReference type="InterPro" id="IPR011009">
    <property type="entry name" value="Kinase-like_dom_sf"/>
</dbReference>
<organism evidence="10 11">
    <name type="scientific">Parahaliea maris</name>
    <dbReference type="NCBI Taxonomy" id="2716870"/>
    <lineage>
        <taxon>Bacteria</taxon>
        <taxon>Pseudomonadati</taxon>
        <taxon>Pseudomonadota</taxon>
        <taxon>Gammaproteobacteria</taxon>
        <taxon>Cellvibrionales</taxon>
        <taxon>Halieaceae</taxon>
        <taxon>Parahaliea</taxon>
    </lineage>
</organism>
<keyword evidence="2" id="KW-0723">Serine/threonine-protein kinase</keyword>
<keyword evidence="3" id="KW-0808">Transferase</keyword>
<dbReference type="EC" id="2.7.11.1" evidence="1"/>
<gene>
    <name evidence="10" type="ORF">FV139_09610</name>
</gene>
<dbReference type="SMART" id="SM00220">
    <property type="entry name" value="S_TKc"/>
    <property type="match status" value="1"/>
</dbReference>
<accession>A0A5C8ZZG7</accession>
<feature type="compositionally biased region" description="Polar residues" evidence="8">
    <location>
        <begin position="363"/>
        <end position="373"/>
    </location>
</feature>
<dbReference type="InterPro" id="IPR017441">
    <property type="entry name" value="Protein_kinase_ATP_BS"/>
</dbReference>
<comment type="caution">
    <text evidence="10">The sequence shown here is derived from an EMBL/GenBank/DDBJ whole genome shotgun (WGS) entry which is preliminary data.</text>
</comment>
<dbReference type="Gene3D" id="1.10.510.10">
    <property type="entry name" value="Transferase(Phosphotransferase) domain 1"/>
    <property type="match status" value="1"/>
</dbReference>
<evidence type="ECO:0000256" key="3">
    <source>
        <dbReference type="ARBA" id="ARBA00022679"/>
    </source>
</evidence>
<dbReference type="PANTHER" id="PTHR43289">
    <property type="entry name" value="MITOGEN-ACTIVATED PROTEIN KINASE KINASE KINASE 20-RELATED"/>
    <property type="match status" value="1"/>
</dbReference>
<evidence type="ECO:0000313" key="11">
    <source>
        <dbReference type="Proteomes" id="UP000321039"/>
    </source>
</evidence>
<reference evidence="10 11" key="1">
    <citation type="submission" date="2019-08" db="EMBL/GenBank/DDBJ databases">
        <title>Parahaliea maris sp. nov., isolated from the surface seawater.</title>
        <authorList>
            <person name="Liu Y."/>
        </authorList>
    </citation>
    <scope>NUCLEOTIDE SEQUENCE [LARGE SCALE GENOMIC DNA]</scope>
    <source>
        <strain evidence="10 11">HSLHS9</strain>
    </source>
</reference>
<feature type="region of interest" description="Disordered" evidence="8">
    <location>
        <begin position="351"/>
        <end position="377"/>
    </location>
</feature>
<evidence type="ECO:0000256" key="1">
    <source>
        <dbReference type="ARBA" id="ARBA00012513"/>
    </source>
</evidence>
<evidence type="ECO:0000259" key="9">
    <source>
        <dbReference type="PROSITE" id="PS50011"/>
    </source>
</evidence>
<feature type="region of interest" description="Disordered" evidence="8">
    <location>
        <begin position="282"/>
        <end position="324"/>
    </location>
</feature>
<keyword evidence="4 7" id="KW-0547">Nucleotide-binding</keyword>
<dbReference type="Gene3D" id="3.30.200.20">
    <property type="entry name" value="Phosphorylase Kinase, domain 1"/>
    <property type="match status" value="1"/>
</dbReference>
<dbReference type="SUPFAM" id="SSF56112">
    <property type="entry name" value="Protein kinase-like (PK-like)"/>
    <property type="match status" value="1"/>
</dbReference>
<sequence>MSTLDIPGYILLEEIGRGGMSTVFLAEQTSFGRKVALKILFSDVAETEYFGQRFLREARISASFSHPNIVSVYDTGSVEGCYFLAMEHLSGGNLRERLRSGIPLPDILGIVEAIADALDYAGSRGIVHRDIKPGNIMFREDDSLAIVDFGIARDIATETQVTQAGTILGTPHYMSPEQALGEEIDYRSDLYSLGIIFFELLSGAVPFRADSAAAVGIKHINAPIPSLPENMAAFQPIVNKILAKSANDRYQSGTEFISDLADTWQNLSTELQTTVLLSMDDGGEVSSRHSWNSQRPAAGSQRFSRHSRPSRAITGTGLPDSRKSSFAKKAASLSAVAIAAAAVTGLVLYNSQQDPDSPPTVVQPPTDTGSTPRTPYPDPVTSELDLAAAAMASGNLVSAEEHLDNATNSGSLARAQSKRLDALREALETQSAIASQREALVNTFNEQLSRQQLYLPSEDNAFGTLALMSEAGVPDQTVDAYLARVSAMSAGQVNTLLNQGKLEQAQRELNAWAAVDESPAIQSARDNLASLQLKLARQRDEQNILRKIAPLESEADSSIESNDRLLQMCTEILKESPGSQAAKQCQFSGRNRALAFAREALNAENLPRAERALKVLQKVQPAHPELASVEAELRRRQQNQARALSFVEQARESTDLLLNDNSVDLDQPVVTELLRDALAKLDQAEILMPELVEISETRQSLVGTCRSHFERLLKDGDVKAAAAFASEFQRIRPAGTEGMRLALDMENALAEGAQEKKARDYPSF</sequence>
<dbReference type="AlphaFoldDB" id="A0A5C8ZZG7"/>